<dbReference type="Proteomes" id="UP000799755">
    <property type="component" value="Unassembled WGS sequence"/>
</dbReference>
<evidence type="ECO:0000313" key="1">
    <source>
        <dbReference type="EMBL" id="KAF2475395.1"/>
    </source>
</evidence>
<gene>
    <name evidence="1" type="ORF">BDR25DRAFT_301085</name>
</gene>
<accession>A0ACB6R8M4</accession>
<keyword evidence="2" id="KW-1185">Reference proteome</keyword>
<evidence type="ECO:0000313" key="2">
    <source>
        <dbReference type="Proteomes" id="UP000799755"/>
    </source>
</evidence>
<comment type="caution">
    <text evidence="1">The sequence shown here is derived from an EMBL/GenBank/DDBJ whole genome shotgun (WGS) entry which is preliminary data.</text>
</comment>
<name>A0ACB6R8M4_9PLEO</name>
<reference evidence="1" key="1">
    <citation type="journal article" date="2020" name="Stud. Mycol.">
        <title>101 Dothideomycetes genomes: a test case for predicting lifestyles and emergence of pathogens.</title>
        <authorList>
            <person name="Haridas S."/>
            <person name="Albert R."/>
            <person name="Binder M."/>
            <person name="Bloem J."/>
            <person name="Labutti K."/>
            <person name="Salamov A."/>
            <person name="Andreopoulos B."/>
            <person name="Baker S."/>
            <person name="Barry K."/>
            <person name="Bills G."/>
            <person name="Bluhm B."/>
            <person name="Cannon C."/>
            <person name="Castanera R."/>
            <person name="Culley D."/>
            <person name="Daum C."/>
            <person name="Ezra D."/>
            <person name="Gonzalez J."/>
            <person name="Henrissat B."/>
            <person name="Kuo A."/>
            <person name="Liang C."/>
            <person name="Lipzen A."/>
            <person name="Lutzoni F."/>
            <person name="Magnuson J."/>
            <person name="Mondo S."/>
            <person name="Nolan M."/>
            <person name="Ohm R."/>
            <person name="Pangilinan J."/>
            <person name="Park H.-J."/>
            <person name="Ramirez L."/>
            <person name="Alfaro M."/>
            <person name="Sun H."/>
            <person name="Tritt A."/>
            <person name="Yoshinaga Y."/>
            <person name="Zwiers L.-H."/>
            <person name="Turgeon B."/>
            <person name="Goodwin S."/>
            <person name="Spatafora J."/>
            <person name="Crous P."/>
            <person name="Grigoriev I."/>
        </authorList>
    </citation>
    <scope>NUCLEOTIDE SEQUENCE</scope>
    <source>
        <strain evidence="1">ATCC 200398</strain>
    </source>
</reference>
<protein>
    <submittedName>
        <fullName evidence="1">Uncharacterized protein</fullName>
    </submittedName>
</protein>
<proteinExistence type="predicted"/>
<sequence length="422" mass="47239">MASSSYGLRSQSGGRRKSYEDYAGFQGIDLANDQDSSYDSHESTRGGTPRSTASVCSLPLGSRADVNIHNDGEDGDGGYSLSLSPLKQPWDFTLPVIQYRAFRNHPIHLYHFNTVLLSFRDLKNSFTSHELGWQHSLTGLDPGRDWRIPDGDEIPFGCIEVGYLSNVFRATEKAPKSKAARLRGCAIGFRLQEARGEGCVIGCPIAGIEWFCFRRPMKEMLEQMTGMGGRKVFNLVAHIEKGSMDWSNEHREWYESMVGGVYKPMKLRLKCGRCARNELQAANAVKIEGDENGGQETRQGDTKLKLRIRLGRSSRDHSISVATGETEDQYDEGEGGNELEEDYASKAQEHGEENELDEAEEDSEEDEQDQEPDESKEGQEEADDQIPTAANTNHRLMTPASLDGRVSTSTACRMNRITERWY</sequence>
<organism evidence="1 2">
    <name type="scientific">Lindgomyces ingoldianus</name>
    <dbReference type="NCBI Taxonomy" id="673940"/>
    <lineage>
        <taxon>Eukaryota</taxon>
        <taxon>Fungi</taxon>
        <taxon>Dikarya</taxon>
        <taxon>Ascomycota</taxon>
        <taxon>Pezizomycotina</taxon>
        <taxon>Dothideomycetes</taxon>
        <taxon>Pleosporomycetidae</taxon>
        <taxon>Pleosporales</taxon>
        <taxon>Lindgomycetaceae</taxon>
        <taxon>Lindgomyces</taxon>
    </lineage>
</organism>
<dbReference type="EMBL" id="MU003496">
    <property type="protein sequence ID" value="KAF2475395.1"/>
    <property type="molecule type" value="Genomic_DNA"/>
</dbReference>